<feature type="compositionally biased region" description="Acidic residues" evidence="1">
    <location>
        <begin position="26"/>
        <end position="40"/>
    </location>
</feature>
<evidence type="ECO:0008006" key="4">
    <source>
        <dbReference type="Google" id="ProtNLM"/>
    </source>
</evidence>
<keyword evidence="3" id="KW-1185">Reference proteome</keyword>
<dbReference type="AlphaFoldDB" id="A0ABD2Q1G1"/>
<evidence type="ECO:0000313" key="3">
    <source>
        <dbReference type="Proteomes" id="UP001626550"/>
    </source>
</evidence>
<comment type="caution">
    <text evidence="2">The sequence shown here is derived from an EMBL/GenBank/DDBJ whole genome shotgun (WGS) entry which is preliminary data.</text>
</comment>
<gene>
    <name evidence="2" type="ORF">Ciccas_007956</name>
</gene>
<reference evidence="2 3" key="1">
    <citation type="submission" date="2024-11" db="EMBL/GenBank/DDBJ databases">
        <title>Adaptive evolution of stress response genes in parasites aligns with host niche diversity.</title>
        <authorList>
            <person name="Hahn C."/>
            <person name="Resl P."/>
        </authorList>
    </citation>
    <scope>NUCLEOTIDE SEQUENCE [LARGE SCALE GENOMIC DNA]</scope>
    <source>
        <strain evidence="2">EGGRZ-B1_66</strain>
        <tissue evidence="2">Body</tissue>
    </source>
</reference>
<organism evidence="2 3">
    <name type="scientific">Cichlidogyrus casuarinus</name>
    <dbReference type="NCBI Taxonomy" id="1844966"/>
    <lineage>
        <taxon>Eukaryota</taxon>
        <taxon>Metazoa</taxon>
        <taxon>Spiralia</taxon>
        <taxon>Lophotrochozoa</taxon>
        <taxon>Platyhelminthes</taxon>
        <taxon>Monogenea</taxon>
        <taxon>Monopisthocotylea</taxon>
        <taxon>Dactylogyridea</taxon>
        <taxon>Ancyrocephalidae</taxon>
        <taxon>Cichlidogyrus</taxon>
    </lineage>
</organism>
<dbReference type="EMBL" id="JBJKFK010001304">
    <property type="protein sequence ID" value="KAL3313444.1"/>
    <property type="molecule type" value="Genomic_DNA"/>
</dbReference>
<feature type="region of interest" description="Disordered" evidence="1">
    <location>
        <begin position="21"/>
        <end position="41"/>
    </location>
</feature>
<evidence type="ECO:0000313" key="2">
    <source>
        <dbReference type="EMBL" id="KAL3313444.1"/>
    </source>
</evidence>
<accession>A0ABD2Q1G1</accession>
<evidence type="ECO:0000256" key="1">
    <source>
        <dbReference type="SAM" id="MobiDB-lite"/>
    </source>
</evidence>
<protein>
    <recommendedName>
        <fullName evidence="4">Cyclin N-terminal domain-containing protein</fullName>
    </recommendedName>
</protein>
<dbReference type="Proteomes" id="UP001626550">
    <property type="component" value="Unassembled WGS sequence"/>
</dbReference>
<name>A0ABD2Q1G1_9PLAT</name>
<proteinExistence type="predicted"/>
<sequence>MSEPEGIPEFSSIIYNGENVISDTGSDSDPDTVTDNDSGTETELKSARVPVPILSISQVETLIKLAMHELIYLEEKYKLYAHFSVKKLCREFQTNTELKTFPIWVLVAILYRVIQHEMRLEKQFVLCTVTLYKLVEFIKNEAAKLIEIPDKLEKEVEVQALAKDLIKATSASGGQFAIDKKYFKNLKTHVETLVKQYQDQNQKSMVTIWIISTSFIGLLDTMNKPQNKKISVKGELRRKGFMGRRKCPNLKIQPNE</sequence>